<protein>
    <recommendedName>
        <fullName evidence="1">Aminoglycoside phosphotransferase domain-containing protein</fullName>
    </recommendedName>
</protein>
<dbReference type="KEGG" id="pte:PTT_10481"/>
<name>E3RPC7_PYRTT</name>
<dbReference type="Gene3D" id="3.90.1200.10">
    <property type="match status" value="1"/>
</dbReference>
<keyword evidence="3" id="KW-1185">Reference proteome</keyword>
<feature type="domain" description="Aminoglycoside phosphotransferase" evidence="1">
    <location>
        <begin position="111"/>
        <end position="266"/>
    </location>
</feature>
<dbReference type="Proteomes" id="UP000001067">
    <property type="component" value="Unassembled WGS sequence"/>
</dbReference>
<evidence type="ECO:0000313" key="3">
    <source>
        <dbReference type="Proteomes" id="UP000001067"/>
    </source>
</evidence>
<dbReference type="InterPro" id="IPR002575">
    <property type="entry name" value="Aminoglycoside_PTrfase"/>
</dbReference>
<dbReference type="InterPro" id="IPR011009">
    <property type="entry name" value="Kinase-like_dom_sf"/>
</dbReference>
<dbReference type="STRING" id="861557.E3RPC7"/>
<accession>E3RPC7</accession>
<organism evidence="3">
    <name type="scientific">Pyrenophora teres f. teres (strain 0-1)</name>
    <name type="common">Barley net blotch fungus</name>
    <name type="synonym">Drechslera teres f. teres</name>
    <dbReference type="NCBI Taxonomy" id="861557"/>
    <lineage>
        <taxon>Eukaryota</taxon>
        <taxon>Fungi</taxon>
        <taxon>Dikarya</taxon>
        <taxon>Ascomycota</taxon>
        <taxon>Pezizomycotina</taxon>
        <taxon>Dothideomycetes</taxon>
        <taxon>Pleosporomycetidae</taxon>
        <taxon>Pleosporales</taxon>
        <taxon>Pleosporineae</taxon>
        <taxon>Pleosporaceae</taxon>
        <taxon>Pyrenophora</taxon>
    </lineage>
</organism>
<dbReference type="Pfam" id="PF01636">
    <property type="entry name" value="APH"/>
    <property type="match status" value="1"/>
</dbReference>
<dbReference type="OrthoDB" id="25129at2759"/>
<reference evidence="2 3" key="1">
    <citation type="journal article" date="2010" name="Genome Biol.">
        <title>A first genome assembly of the barley fungal pathogen Pyrenophora teres f. teres.</title>
        <authorList>
            <person name="Ellwood S.R."/>
            <person name="Liu Z."/>
            <person name="Syme R.A."/>
            <person name="Lai Z."/>
            <person name="Hane J.K."/>
            <person name="Keiper F."/>
            <person name="Moffat C.S."/>
            <person name="Oliver R.P."/>
            <person name="Friesen T.L."/>
        </authorList>
    </citation>
    <scope>NUCLEOTIDE SEQUENCE [LARGE SCALE GENOMIC DNA]</scope>
    <source>
        <strain evidence="2 3">0-1</strain>
    </source>
</reference>
<dbReference type="eggNOG" id="ENOG502SJ8C">
    <property type="taxonomic scope" value="Eukaryota"/>
</dbReference>
<evidence type="ECO:0000259" key="1">
    <source>
        <dbReference type="Pfam" id="PF01636"/>
    </source>
</evidence>
<dbReference type="HOGENOM" id="CLU_765345_0_0_1"/>
<sequence>MSAEPSIHQLLAHPKNWKGGIEEYLKQNGVTAGKVIPLEGGTSCYLWRLDGVRCRSDSAITPLVQTAVLKCADSMAKAGPIAVDPNRLQTEVIAVRSQAVTTACRQSSSVRVPTILQQTHHGIIMSWAGETDLRTLHKTHGSFDMSNTGAHLGDWLAYLHLEGISSGPGEIEIGNATLEKAFSGPGGMEEQAIKSVLSAADDIELVLKLLRIPSPVRTVTHWDFRPSNIVLNVSKESDASPELTVVDWELCHYGDPVNDIRMWVAETMMMEATQCDRGLLSSFLTAYKRRAGKSIVNDVFVRKVAVAVGVFLLYFLGQGAELWGFTEQDLQKWRNIAIEYINAGAHNDVIWLSRNALQYLMD</sequence>
<dbReference type="AlphaFoldDB" id="E3RPC7"/>
<proteinExistence type="predicted"/>
<dbReference type="EMBL" id="GL534320">
    <property type="protein sequence ID" value="EFQ92423.1"/>
    <property type="molecule type" value="Genomic_DNA"/>
</dbReference>
<dbReference type="SUPFAM" id="SSF56112">
    <property type="entry name" value="Protein kinase-like (PK-like)"/>
    <property type="match status" value="1"/>
</dbReference>
<gene>
    <name evidence="2" type="ORF">PTT_10481</name>
</gene>
<evidence type="ECO:0000313" key="2">
    <source>
        <dbReference type="EMBL" id="EFQ92423.1"/>
    </source>
</evidence>